<proteinExistence type="predicted"/>
<evidence type="ECO:0000259" key="1">
    <source>
        <dbReference type="PROSITE" id="PS50011"/>
    </source>
</evidence>
<feature type="domain" description="Protein kinase" evidence="1">
    <location>
        <begin position="19"/>
        <end position="290"/>
    </location>
</feature>
<dbReference type="PIRSF" id="PIRSF000654">
    <property type="entry name" value="Integrin-linked_kinase"/>
    <property type="match status" value="1"/>
</dbReference>
<dbReference type="GO" id="GO:0004674">
    <property type="term" value="F:protein serine/threonine kinase activity"/>
    <property type="evidence" value="ECO:0007669"/>
    <property type="project" value="TreeGrafter"/>
</dbReference>
<dbReference type="InterPro" id="IPR011009">
    <property type="entry name" value="Kinase-like_dom_sf"/>
</dbReference>
<dbReference type="OrthoDB" id="346907at2759"/>
<accession>A0A0D0BFB4</accession>
<dbReference type="Gene3D" id="1.10.510.10">
    <property type="entry name" value="Transferase(Phosphotransferase) domain 1"/>
    <property type="match status" value="1"/>
</dbReference>
<feature type="non-terminal residue" evidence="2">
    <location>
        <position position="1"/>
    </location>
</feature>
<dbReference type="HOGENOM" id="CLU_000288_7_18_1"/>
<dbReference type="PROSITE" id="PS00109">
    <property type="entry name" value="PROTEIN_KINASE_TYR"/>
    <property type="match status" value="1"/>
</dbReference>
<dbReference type="GO" id="GO:0005524">
    <property type="term" value="F:ATP binding"/>
    <property type="evidence" value="ECO:0007669"/>
    <property type="project" value="InterPro"/>
</dbReference>
<dbReference type="Proteomes" id="UP000053593">
    <property type="component" value="Unassembled WGS sequence"/>
</dbReference>
<dbReference type="Pfam" id="PF07714">
    <property type="entry name" value="PK_Tyr_Ser-Thr"/>
    <property type="match status" value="1"/>
</dbReference>
<gene>
    <name evidence="2" type="ORF">GYMLUDRAFT_104262</name>
</gene>
<protein>
    <recommendedName>
        <fullName evidence="1">Protein kinase domain-containing protein</fullName>
    </recommendedName>
</protein>
<dbReference type="InterPro" id="IPR000719">
    <property type="entry name" value="Prot_kinase_dom"/>
</dbReference>
<reference evidence="2 3" key="1">
    <citation type="submission" date="2014-04" db="EMBL/GenBank/DDBJ databases">
        <title>Evolutionary Origins and Diversification of the Mycorrhizal Mutualists.</title>
        <authorList>
            <consortium name="DOE Joint Genome Institute"/>
            <consortium name="Mycorrhizal Genomics Consortium"/>
            <person name="Kohler A."/>
            <person name="Kuo A."/>
            <person name="Nagy L.G."/>
            <person name="Floudas D."/>
            <person name="Copeland A."/>
            <person name="Barry K.W."/>
            <person name="Cichocki N."/>
            <person name="Veneault-Fourrey C."/>
            <person name="LaButti K."/>
            <person name="Lindquist E.A."/>
            <person name="Lipzen A."/>
            <person name="Lundell T."/>
            <person name="Morin E."/>
            <person name="Murat C."/>
            <person name="Riley R."/>
            <person name="Ohm R."/>
            <person name="Sun H."/>
            <person name="Tunlid A."/>
            <person name="Henrissat B."/>
            <person name="Grigoriev I.V."/>
            <person name="Hibbett D.S."/>
            <person name="Martin F."/>
        </authorList>
    </citation>
    <scope>NUCLEOTIDE SEQUENCE [LARGE SCALE GENOMIC DNA]</scope>
    <source>
        <strain evidence="2 3">FD-317 M1</strain>
    </source>
</reference>
<name>A0A0D0BFB4_9AGAR</name>
<dbReference type="InterPro" id="IPR001245">
    <property type="entry name" value="Ser-Thr/Tyr_kinase_cat_dom"/>
</dbReference>
<keyword evidence="3" id="KW-1185">Reference proteome</keyword>
<dbReference type="PANTHER" id="PTHR44329">
    <property type="entry name" value="SERINE/THREONINE-PROTEIN KINASE TNNI3K-RELATED"/>
    <property type="match status" value="1"/>
</dbReference>
<dbReference type="InterPro" id="IPR051681">
    <property type="entry name" value="Ser/Thr_Kinases-Pseudokinases"/>
</dbReference>
<evidence type="ECO:0000313" key="2">
    <source>
        <dbReference type="EMBL" id="KIK53361.1"/>
    </source>
</evidence>
<evidence type="ECO:0000313" key="3">
    <source>
        <dbReference type="Proteomes" id="UP000053593"/>
    </source>
</evidence>
<dbReference type="InterPro" id="IPR008266">
    <property type="entry name" value="Tyr_kinase_AS"/>
</dbReference>
<feature type="non-terminal residue" evidence="2">
    <location>
        <position position="293"/>
    </location>
</feature>
<dbReference type="SUPFAM" id="SSF56112">
    <property type="entry name" value="Protein kinase-like (PK-like)"/>
    <property type="match status" value="1"/>
</dbReference>
<dbReference type="AlphaFoldDB" id="A0A0D0BFB4"/>
<organism evidence="2 3">
    <name type="scientific">Collybiopsis luxurians FD-317 M1</name>
    <dbReference type="NCBI Taxonomy" id="944289"/>
    <lineage>
        <taxon>Eukaryota</taxon>
        <taxon>Fungi</taxon>
        <taxon>Dikarya</taxon>
        <taxon>Basidiomycota</taxon>
        <taxon>Agaricomycotina</taxon>
        <taxon>Agaricomycetes</taxon>
        <taxon>Agaricomycetidae</taxon>
        <taxon>Agaricales</taxon>
        <taxon>Marasmiineae</taxon>
        <taxon>Omphalotaceae</taxon>
        <taxon>Collybiopsis</taxon>
        <taxon>Collybiopsis luxurians</taxon>
    </lineage>
</organism>
<sequence>LSRRFRKLPSSLIIYDIQREGKNPVAGGGFADIWRGCWNEKLVCVKVLRLTIEQDEKARDEIRKQFCHEALVWRQLHHPNILPLLGVNIDLFHPSFCLISPWMENRDIITFLKQNPQHNLHSVLCEVAAGLHYLHSRDPPLIHGDIRGGNILVTDDLHCCLADFGLTLVTTSSQVWSLTTSSTSSRGSMRWLAPEYIFSSALSIPNHTSRDVYAFGCTIVLTQKHPFHDRKTDALVMFYLMEGGRPARPKDAWCTDAVWDLTTSCWAQNAQDRPSANQIYDTLQRVTEALKEK</sequence>
<dbReference type="PROSITE" id="PS50011">
    <property type="entry name" value="PROTEIN_KINASE_DOM"/>
    <property type="match status" value="1"/>
</dbReference>
<dbReference type="EMBL" id="KN834830">
    <property type="protein sequence ID" value="KIK53361.1"/>
    <property type="molecule type" value="Genomic_DNA"/>
</dbReference>